<organism evidence="1 2">
    <name type="scientific">Caerostris extrusa</name>
    <name type="common">Bark spider</name>
    <name type="synonym">Caerostris bankana</name>
    <dbReference type="NCBI Taxonomy" id="172846"/>
    <lineage>
        <taxon>Eukaryota</taxon>
        <taxon>Metazoa</taxon>
        <taxon>Ecdysozoa</taxon>
        <taxon>Arthropoda</taxon>
        <taxon>Chelicerata</taxon>
        <taxon>Arachnida</taxon>
        <taxon>Araneae</taxon>
        <taxon>Araneomorphae</taxon>
        <taxon>Entelegynae</taxon>
        <taxon>Araneoidea</taxon>
        <taxon>Araneidae</taxon>
        <taxon>Caerostris</taxon>
    </lineage>
</organism>
<dbReference type="Proteomes" id="UP001054945">
    <property type="component" value="Unassembled WGS sequence"/>
</dbReference>
<comment type="caution">
    <text evidence="1">The sequence shown here is derived from an EMBL/GenBank/DDBJ whole genome shotgun (WGS) entry which is preliminary data.</text>
</comment>
<proteinExistence type="predicted"/>
<dbReference type="EMBL" id="BPLR01018635">
    <property type="protein sequence ID" value="GIZ01184.1"/>
    <property type="molecule type" value="Genomic_DNA"/>
</dbReference>
<sequence>MVTKVGYKKFALHVSEVCGKDVVDGSVMPIKLRSQVLYMTFGDGLQNEFRENGTGKEGPKKRGLEQLSIKIPGTRVLIALTVSRVAYYGPLPAPPDNHLLA</sequence>
<keyword evidence="2" id="KW-1185">Reference proteome</keyword>
<dbReference type="AlphaFoldDB" id="A0AAV4Y3U0"/>
<protein>
    <submittedName>
        <fullName evidence="1">Uncharacterized protein</fullName>
    </submittedName>
</protein>
<gene>
    <name evidence="1" type="ORF">CEXT_87701</name>
</gene>
<reference evidence="1 2" key="1">
    <citation type="submission" date="2021-06" db="EMBL/GenBank/DDBJ databases">
        <title>Caerostris extrusa draft genome.</title>
        <authorList>
            <person name="Kono N."/>
            <person name="Arakawa K."/>
        </authorList>
    </citation>
    <scope>NUCLEOTIDE SEQUENCE [LARGE SCALE GENOMIC DNA]</scope>
</reference>
<evidence type="ECO:0000313" key="2">
    <source>
        <dbReference type="Proteomes" id="UP001054945"/>
    </source>
</evidence>
<name>A0AAV4Y3U0_CAEEX</name>
<evidence type="ECO:0000313" key="1">
    <source>
        <dbReference type="EMBL" id="GIZ01184.1"/>
    </source>
</evidence>
<accession>A0AAV4Y3U0</accession>